<dbReference type="SUPFAM" id="SSF53098">
    <property type="entry name" value="Ribonuclease H-like"/>
    <property type="match status" value="1"/>
</dbReference>
<dbReference type="Proteomes" id="UP001138802">
    <property type="component" value="Unassembled WGS sequence"/>
</dbReference>
<dbReference type="GO" id="GO:0006313">
    <property type="term" value="P:DNA transposition"/>
    <property type="evidence" value="ECO:0007669"/>
    <property type="project" value="InterPro"/>
</dbReference>
<name>A0A9X0WMQ7_9GAMM</name>
<protein>
    <recommendedName>
        <fullName evidence="1">Transposase IS4-like domain-containing protein</fullName>
    </recommendedName>
</protein>
<gene>
    <name evidence="2" type="ORF">CKO25_20800</name>
</gene>
<dbReference type="RefSeq" id="WP_200389842.1">
    <property type="nucleotide sequence ID" value="NZ_NRSD01000091.1"/>
</dbReference>
<dbReference type="GO" id="GO:0004803">
    <property type="term" value="F:transposase activity"/>
    <property type="evidence" value="ECO:0007669"/>
    <property type="project" value="InterPro"/>
</dbReference>
<dbReference type="Pfam" id="PF01609">
    <property type="entry name" value="DDE_Tnp_1"/>
    <property type="match status" value="1"/>
</dbReference>
<dbReference type="GO" id="GO:0003677">
    <property type="term" value="F:DNA binding"/>
    <property type="evidence" value="ECO:0007669"/>
    <property type="project" value="InterPro"/>
</dbReference>
<dbReference type="AlphaFoldDB" id="A0A9X0WMQ7"/>
<evidence type="ECO:0000259" key="1">
    <source>
        <dbReference type="Pfam" id="PF01609"/>
    </source>
</evidence>
<keyword evidence="3" id="KW-1185">Reference proteome</keyword>
<evidence type="ECO:0000313" key="2">
    <source>
        <dbReference type="EMBL" id="MBK1647004.1"/>
    </source>
</evidence>
<reference evidence="2 3" key="1">
    <citation type="journal article" date="2020" name="Microorganisms">
        <title>Osmotic Adaptation and Compatible Solute Biosynthesis of Phototrophic Bacteria as Revealed from Genome Analyses.</title>
        <authorList>
            <person name="Imhoff J.F."/>
            <person name="Rahn T."/>
            <person name="Kunzel S."/>
            <person name="Keller A."/>
            <person name="Neulinger S.C."/>
        </authorList>
    </citation>
    <scope>NUCLEOTIDE SEQUENCE [LARGE SCALE GENOMIC DNA]</scope>
    <source>
        <strain evidence="2 3">DSM 21303</strain>
    </source>
</reference>
<dbReference type="InterPro" id="IPR012337">
    <property type="entry name" value="RNaseH-like_sf"/>
</dbReference>
<feature type="non-terminal residue" evidence="2">
    <location>
        <position position="1"/>
    </location>
</feature>
<evidence type="ECO:0000313" key="3">
    <source>
        <dbReference type="Proteomes" id="UP001138802"/>
    </source>
</evidence>
<proteinExistence type="predicted"/>
<comment type="caution">
    <text evidence="2">The sequence shown here is derived from an EMBL/GenBank/DDBJ whole genome shotgun (WGS) entry which is preliminary data.</text>
</comment>
<dbReference type="EMBL" id="NRSD01000091">
    <property type="protein sequence ID" value="MBK1647004.1"/>
    <property type="molecule type" value="Genomic_DNA"/>
</dbReference>
<feature type="domain" description="Transposase IS4-like" evidence="1">
    <location>
        <begin position="67"/>
        <end position="168"/>
    </location>
</feature>
<sequence>AQLLRLILGYCGLDWTLREAAGYSVLFGQLISDMAVRFRLVSARYWIKALLAECMGQWRSTATPGHLRFVAVDGTTVQGPGAKETWYRLHMAIDLVRLRLLHTELTDTHQGERLEYYPLQEGDVVVADRGYNRPCELVEQAARGVCVVVRYNAHGMRVYDEAGQAIKVAQWLREQPEASVSRSVRIRS</sequence>
<organism evidence="2 3">
    <name type="scientific">Thiocapsa imhoffii</name>
    <dbReference type="NCBI Taxonomy" id="382777"/>
    <lineage>
        <taxon>Bacteria</taxon>
        <taxon>Pseudomonadati</taxon>
        <taxon>Pseudomonadota</taxon>
        <taxon>Gammaproteobacteria</taxon>
        <taxon>Chromatiales</taxon>
        <taxon>Chromatiaceae</taxon>
        <taxon>Thiocapsa</taxon>
    </lineage>
</organism>
<feature type="non-terminal residue" evidence="2">
    <location>
        <position position="188"/>
    </location>
</feature>
<dbReference type="InterPro" id="IPR002559">
    <property type="entry name" value="Transposase_11"/>
</dbReference>
<accession>A0A9X0WMQ7</accession>